<feature type="compositionally biased region" description="Low complexity" evidence="1">
    <location>
        <begin position="250"/>
        <end position="266"/>
    </location>
</feature>
<feature type="region of interest" description="Disordered" evidence="1">
    <location>
        <begin position="242"/>
        <end position="270"/>
    </location>
</feature>
<reference evidence="3" key="1">
    <citation type="journal article" date="2020" name="Stud. Mycol.">
        <title>101 Dothideomycetes genomes: a test case for predicting lifestyles and emergence of pathogens.</title>
        <authorList>
            <person name="Haridas S."/>
            <person name="Albert R."/>
            <person name="Binder M."/>
            <person name="Bloem J."/>
            <person name="Labutti K."/>
            <person name="Salamov A."/>
            <person name="Andreopoulos B."/>
            <person name="Baker S."/>
            <person name="Barry K."/>
            <person name="Bills G."/>
            <person name="Bluhm B."/>
            <person name="Cannon C."/>
            <person name="Castanera R."/>
            <person name="Culley D."/>
            <person name="Daum C."/>
            <person name="Ezra D."/>
            <person name="Gonzalez J."/>
            <person name="Henrissat B."/>
            <person name="Kuo A."/>
            <person name="Liang C."/>
            <person name="Lipzen A."/>
            <person name="Lutzoni F."/>
            <person name="Magnuson J."/>
            <person name="Mondo S."/>
            <person name="Nolan M."/>
            <person name="Ohm R."/>
            <person name="Pangilinan J."/>
            <person name="Park H.-J."/>
            <person name="Ramirez L."/>
            <person name="Alfaro M."/>
            <person name="Sun H."/>
            <person name="Tritt A."/>
            <person name="Yoshinaga Y."/>
            <person name="Zwiers L.-H."/>
            <person name="Turgeon B."/>
            <person name="Goodwin S."/>
            <person name="Spatafora J."/>
            <person name="Crous P."/>
            <person name="Grigoriev I."/>
        </authorList>
    </citation>
    <scope>NUCLEOTIDE SEQUENCE</scope>
    <source>
        <strain evidence="3">CBS 269.34</strain>
    </source>
</reference>
<feature type="transmembrane region" description="Helical" evidence="2">
    <location>
        <begin position="23"/>
        <end position="47"/>
    </location>
</feature>
<organism evidence="3 4">
    <name type="scientific">Lophium mytilinum</name>
    <dbReference type="NCBI Taxonomy" id="390894"/>
    <lineage>
        <taxon>Eukaryota</taxon>
        <taxon>Fungi</taxon>
        <taxon>Dikarya</taxon>
        <taxon>Ascomycota</taxon>
        <taxon>Pezizomycotina</taxon>
        <taxon>Dothideomycetes</taxon>
        <taxon>Pleosporomycetidae</taxon>
        <taxon>Mytilinidiales</taxon>
        <taxon>Mytilinidiaceae</taxon>
        <taxon>Lophium</taxon>
    </lineage>
</organism>
<keyword evidence="2" id="KW-0472">Membrane</keyword>
<proteinExistence type="predicted"/>
<protein>
    <submittedName>
        <fullName evidence="3">Uncharacterized protein</fullName>
    </submittedName>
</protein>
<evidence type="ECO:0000313" key="4">
    <source>
        <dbReference type="Proteomes" id="UP000799750"/>
    </source>
</evidence>
<keyword evidence="4" id="KW-1185">Reference proteome</keyword>
<dbReference type="Proteomes" id="UP000799750">
    <property type="component" value="Unassembled WGS sequence"/>
</dbReference>
<evidence type="ECO:0000313" key="3">
    <source>
        <dbReference type="EMBL" id="KAF2494959.1"/>
    </source>
</evidence>
<feature type="transmembrane region" description="Helical" evidence="2">
    <location>
        <begin position="54"/>
        <end position="74"/>
    </location>
</feature>
<gene>
    <name evidence="3" type="ORF">BU16DRAFT_540194</name>
</gene>
<dbReference type="EMBL" id="MU004190">
    <property type="protein sequence ID" value="KAF2494959.1"/>
    <property type="molecule type" value="Genomic_DNA"/>
</dbReference>
<evidence type="ECO:0000256" key="2">
    <source>
        <dbReference type="SAM" id="Phobius"/>
    </source>
</evidence>
<keyword evidence="2" id="KW-0812">Transmembrane</keyword>
<dbReference type="OrthoDB" id="10482779at2759"/>
<name>A0A6A6QS46_9PEZI</name>
<feature type="transmembrane region" description="Helical" evidence="2">
    <location>
        <begin position="125"/>
        <end position="143"/>
    </location>
</feature>
<dbReference type="AlphaFoldDB" id="A0A6A6QS46"/>
<keyword evidence="2" id="KW-1133">Transmembrane helix</keyword>
<sequence>MPTKKAMTPHIQDDSTTEEPFAVFFKGVALALTINSFLAHMFALIALNPIIGHLEVVIFFHILLLLIALVFNYFQPEDTAENSQAADSHDGAINEDEPIIGRLLYAGLWLSGTNAALNTIRTFNLLPLSVLLMASFLVMAEAAPRLQSEGSAQQAETVLLDDSAEWKLASETLKIDMEAICTKFASYLPLLHSSIPSTISSIAARIGPFTCSLSYKDEAPESTTGTTRATEGIMNGETQALQPGAEAPRPSSTLNPTSASSTPPTSVDTKPLELFTESFKEKLNRKEAIEDFRKLLGAPPIATTAQVKRIVKALNGKIQVDRELMKDEEKADELQKLIACTSYLLKEPLELVIVRKRLTPRPLGPGVNKIGGRRRNRH</sequence>
<evidence type="ECO:0000256" key="1">
    <source>
        <dbReference type="SAM" id="MobiDB-lite"/>
    </source>
</evidence>
<accession>A0A6A6QS46</accession>